<keyword evidence="4 7" id="KW-0812">Transmembrane</keyword>
<dbReference type="KEGG" id="flh:EJ997_08715"/>
<evidence type="ECO:0000256" key="3">
    <source>
        <dbReference type="ARBA" id="ARBA00022475"/>
    </source>
</evidence>
<dbReference type="PANTHER" id="PTHR30561">
    <property type="entry name" value="SMR FAMILY PROTON-DEPENDENT DRUG EFFLUX TRANSPORTER SUGE"/>
    <property type="match status" value="1"/>
</dbReference>
<protein>
    <submittedName>
        <fullName evidence="10">Multidrug efflux SMR transporter</fullName>
    </submittedName>
</protein>
<evidence type="ECO:0000256" key="6">
    <source>
        <dbReference type="ARBA" id="ARBA00023136"/>
    </source>
</evidence>
<dbReference type="EMBL" id="CP034593">
    <property type="protein sequence ID" value="AZQ77401.1"/>
    <property type="molecule type" value="Genomic_DNA"/>
</dbReference>
<dbReference type="AlphaFoldDB" id="A0A3Q9G2F1"/>
<sequence>MKKWLFLIAAIVLEVSGSLSLKAALEAPAFYLIVVAGYAGSFSALFMSLRKGMNLGVGYGIWSATGVALTTILSNLIFNEPITPVIALGIVLVMGGVLIVEIGSHSAQKKVVGSFELDPNLVTYEELARKKVRVKNPKKKMPKKKARKEESRNGKSRKEMEAVR</sequence>
<keyword evidence="2" id="KW-0813">Transport</keyword>
<evidence type="ECO:0000313" key="10">
    <source>
        <dbReference type="EMBL" id="AZQ77401.1"/>
    </source>
</evidence>
<dbReference type="GO" id="GO:0022857">
    <property type="term" value="F:transmembrane transporter activity"/>
    <property type="evidence" value="ECO:0007669"/>
    <property type="project" value="InterPro"/>
</dbReference>
<evidence type="ECO:0000256" key="5">
    <source>
        <dbReference type="ARBA" id="ARBA00022989"/>
    </source>
</evidence>
<feature type="transmembrane region" description="Helical" evidence="9">
    <location>
        <begin position="56"/>
        <end position="76"/>
    </location>
</feature>
<dbReference type="InterPro" id="IPR037185">
    <property type="entry name" value="EmrE-like"/>
</dbReference>
<reference evidence="10 11" key="1">
    <citation type="submission" date="2018-12" db="EMBL/GenBank/DDBJ databases">
        <title>Complete genome sequence of Flaviflexus sp. H23T48.</title>
        <authorList>
            <person name="Bae J.-W."/>
            <person name="Lee J.-Y."/>
        </authorList>
    </citation>
    <scope>NUCLEOTIDE SEQUENCE [LARGE SCALE GENOMIC DNA]</scope>
    <source>
        <strain evidence="10 11">H23T48</strain>
    </source>
</reference>
<comment type="subcellular location">
    <subcellularLocation>
        <location evidence="1 7">Cell membrane</location>
        <topology evidence="1 7">Multi-pass membrane protein</topology>
    </subcellularLocation>
</comment>
<dbReference type="OrthoDB" id="3175079at2"/>
<organism evidence="10 11">
    <name type="scientific">Flaviflexus ciconiae</name>
    <dbReference type="NCBI Taxonomy" id="2496867"/>
    <lineage>
        <taxon>Bacteria</taxon>
        <taxon>Bacillati</taxon>
        <taxon>Actinomycetota</taxon>
        <taxon>Actinomycetes</taxon>
        <taxon>Actinomycetales</taxon>
        <taxon>Actinomycetaceae</taxon>
        <taxon>Flaviflexus</taxon>
    </lineage>
</organism>
<dbReference type="Gene3D" id="1.10.3730.20">
    <property type="match status" value="1"/>
</dbReference>
<evidence type="ECO:0000256" key="7">
    <source>
        <dbReference type="RuleBase" id="RU003942"/>
    </source>
</evidence>
<accession>A0A3Q9G2F1</accession>
<feature type="compositionally biased region" description="Basic residues" evidence="8">
    <location>
        <begin position="133"/>
        <end position="146"/>
    </location>
</feature>
<feature type="compositionally biased region" description="Basic and acidic residues" evidence="8">
    <location>
        <begin position="147"/>
        <end position="164"/>
    </location>
</feature>
<dbReference type="RefSeq" id="WP_126704204.1">
    <property type="nucleotide sequence ID" value="NZ_CP034593.1"/>
</dbReference>
<evidence type="ECO:0000256" key="4">
    <source>
        <dbReference type="ARBA" id="ARBA00022692"/>
    </source>
</evidence>
<evidence type="ECO:0000256" key="1">
    <source>
        <dbReference type="ARBA" id="ARBA00004651"/>
    </source>
</evidence>
<feature type="region of interest" description="Disordered" evidence="8">
    <location>
        <begin position="133"/>
        <end position="164"/>
    </location>
</feature>
<feature type="transmembrane region" description="Helical" evidence="9">
    <location>
        <begin position="30"/>
        <end position="49"/>
    </location>
</feature>
<dbReference type="InterPro" id="IPR000390">
    <property type="entry name" value="Small_drug/metabolite_transptr"/>
</dbReference>
<gene>
    <name evidence="10" type="ORF">EJ997_08715</name>
</gene>
<evidence type="ECO:0000256" key="9">
    <source>
        <dbReference type="SAM" id="Phobius"/>
    </source>
</evidence>
<evidence type="ECO:0000256" key="2">
    <source>
        <dbReference type="ARBA" id="ARBA00022448"/>
    </source>
</evidence>
<feature type="transmembrane region" description="Helical" evidence="9">
    <location>
        <begin position="82"/>
        <end position="100"/>
    </location>
</feature>
<proteinExistence type="inferred from homology"/>
<dbReference type="Pfam" id="PF00893">
    <property type="entry name" value="Multi_Drug_Res"/>
    <property type="match status" value="1"/>
</dbReference>
<keyword evidence="5 9" id="KW-1133">Transmembrane helix</keyword>
<evidence type="ECO:0000256" key="8">
    <source>
        <dbReference type="SAM" id="MobiDB-lite"/>
    </source>
</evidence>
<dbReference type="Proteomes" id="UP000280344">
    <property type="component" value="Chromosome"/>
</dbReference>
<comment type="similarity">
    <text evidence="7">Belongs to the drug/metabolite transporter (DMT) superfamily. Small multidrug resistance (SMR) (TC 2.A.7.1) family.</text>
</comment>
<keyword evidence="3" id="KW-1003">Cell membrane</keyword>
<keyword evidence="11" id="KW-1185">Reference proteome</keyword>
<dbReference type="SUPFAM" id="SSF103481">
    <property type="entry name" value="Multidrug resistance efflux transporter EmrE"/>
    <property type="match status" value="1"/>
</dbReference>
<evidence type="ECO:0000313" key="11">
    <source>
        <dbReference type="Proteomes" id="UP000280344"/>
    </source>
</evidence>
<keyword evidence="6 9" id="KW-0472">Membrane</keyword>
<dbReference type="InterPro" id="IPR045324">
    <property type="entry name" value="Small_multidrug_res"/>
</dbReference>
<dbReference type="PANTHER" id="PTHR30561:SF1">
    <property type="entry name" value="MULTIDRUG TRANSPORTER EMRE"/>
    <property type="match status" value="1"/>
</dbReference>
<name>A0A3Q9G2F1_9ACTO</name>
<dbReference type="GO" id="GO:0005886">
    <property type="term" value="C:plasma membrane"/>
    <property type="evidence" value="ECO:0007669"/>
    <property type="project" value="UniProtKB-SubCell"/>
</dbReference>